<dbReference type="AlphaFoldDB" id="A0A1X0QRB2"/>
<dbReference type="EMBL" id="KV922060">
    <property type="protein sequence ID" value="ORE02278.1"/>
    <property type="molecule type" value="Genomic_DNA"/>
</dbReference>
<reference evidence="1" key="1">
    <citation type="journal article" date="2016" name="Proc. Natl. Acad. Sci. U.S.A.">
        <title>Lipid metabolic changes in an early divergent fungus govern the establishment of a mutualistic symbiosis with endobacteria.</title>
        <authorList>
            <person name="Lastovetsky O.A."/>
            <person name="Gaspar M.L."/>
            <person name="Mondo S.J."/>
            <person name="LaButti K.M."/>
            <person name="Sandor L."/>
            <person name="Grigoriev I.V."/>
            <person name="Henry S.A."/>
            <person name="Pawlowska T.E."/>
        </authorList>
    </citation>
    <scope>NUCLEOTIDE SEQUENCE [LARGE SCALE GENOMIC DNA]</scope>
    <source>
        <strain evidence="1">ATCC 52814</strain>
    </source>
</reference>
<dbReference type="OrthoDB" id="5514950at2759"/>
<proteinExistence type="predicted"/>
<evidence type="ECO:0000313" key="1">
    <source>
        <dbReference type="EMBL" id="ORE02278.1"/>
    </source>
</evidence>
<dbReference type="Proteomes" id="UP000242414">
    <property type="component" value="Unassembled WGS sequence"/>
</dbReference>
<organism evidence="1">
    <name type="scientific">Rhizopus microsporus var. microsporus</name>
    <dbReference type="NCBI Taxonomy" id="86635"/>
    <lineage>
        <taxon>Eukaryota</taxon>
        <taxon>Fungi</taxon>
        <taxon>Fungi incertae sedis</taxon>
        <taxon>Mucoromycota</taxon>
        <taxon>Mucoromycotina</taxon>
        <taxon>Mucoromycetes</taxon>
        <taxon>Mucorales</taxon>
        <taxon>Mucorineae</taxon>
        <taxon>Rhizopodaceae</taxon>
        <taxon>Rhizopus</taxon>
    </lineage>
</organism>
<gene>
    <name evidence="1" type="ORF">BCV72DRAFT_252559</name>
</gene>
<sequence>MGNEASLCVIRSRTALFLHKAIGFFDYLLSTRLHAQIVQPQLEYGLAITAFNLPEIQSLENCQSQCIHQIFGGRPFTSTKVMICLINLSIMKDRISILQAQLLFRTSFLPDDALLTRLLTYIQSQLSNEHLETMTHNNFIRKRRQFLIDNHRSKLQGKHSKLLSHCRNIVIVDPILWIPMTRSERSCSFSFHPNELFSRLHSFSCLDMHSCLQLPKSIDDPLSYLLNFLPPTLLTKKARKLIDAWLIRWPTICAILFEMDCLAHSQLPDPSDHLGEPFVKRSLHIKHRFSDS</sequence>
<dbReference type="VEuPathDB" id="FungiDB:BCV72DRAFT_252559"/>
<protein>
    <submittedName>
        <fullName evidence="1">Uncharacterized protein</fullName>
    </submittedName>
</protein>
<accession>A0A1X0QRB2</accession>
<name>A0A1X0QRB2_RHIZD</name>